<comment type="caution">
    <text evidence="7">The sequence shown here is derived from an EMBL/GenBank/DDBJ whole genome shotgun (WGS) entry which is preliminary data.</text>
</comment>
<gene>
    <name evidence="6" type="primary">mprF</name>
    <name evidence="7" type="ORF">AWH48_09365</name>
</gene>
<dbReference type="InterPro" id="IPR022791">
    <property type="entry name" value="L-PG_synthase/AglD"/>
</dbReference>
<evidence type="ECO:0000256" key="2">
    <source>
        <dbReference type="ARBA" id="ARBA00022475"/>
    </source>
</evidence>
<dbReference type="Proteomes" id="UP000077271">
    <property type="component" value="Unassembled WGS sequence"/>
</dbReference>
<keyword evidence="6" id="KW-0046">Antibiotic resistance</keyword>
<keyword evidence="4 6" id="KW-1133">Transmembrane helix</keyword>
<keyword evidence="3 6" id="KW-0812">Transmembrane</keyword>
<dbReference type="GO" id="GO:0005886">
    <property type="term" value="C:plasma membrane"/>
    <property type="evidence" value="ECO:0007669"/>
    <property type="project" value="UniProtKB-SubCell"/>
</dbReference>
<feature type="transmembrane region" description="Helical" evidence="6">
    <location>
        <begin position="147"/>
        <end position="169"/>
    </location>
</feature>
<reference evidence="7 8" key="1">
    <citation type="submission" date="2016-01" db="EMBL/GenBank/DDBJ databases">
        <title>Investigation of taxonomic status of Bacillus aminovorans.</title>
        <authorList>
            <person name="Verma A."/>
            <person name="Pal Y."/>
            <person name="Krishnamurthi S."/>
        </authorList>
    </citation>
    <scope>NUCLEOTIDE SEQUENCE [LARGE SCALE GENOMIC DNA]</scope>
    <source>
        <strain evidence="7 8">DSM 4337</strain>
    </source>
</reference>
<evidence type="ECO:0000256" key="3">
    <source>
        <dbReference type="ARBA" id="ARBA00022692"/>
    </source>
</evidence>
<dbReference type="GO" id="GO:0006629">
    <property type="term" value="P:lipid metabolic process"/>
    <property type="evidence" value="ECO:0007669"/>
    <property type="project" value="UniProtKB-KW"/>
</dbReference>
<keyword evidence="6" id="KW-0443">Lipid metabolism</keyword>
<name>A0A177KQH2_9BACI</name>
<dbReference type="RefSeq" id="WP_063975261.1">
    <property type="nucleotide sequence ID" value="NZ_LQWZ01000033.1"/>
</dbReference>
<feature type="transmembrane region" description="Helical" evidence="6">
    <location>
        <begin position="40"/>
        <end position="60"/>
    </location>
</feature>
<dbReference type="GO" id="GO:0050071">
    <property type="term" value="F:phosphatidylglycerol lysyltransferase activity"/>
    <property type="evidence" value="ECO:0007669"/>
    <property type="project" value="UniProtKB-EC"/>
</dbReference>
<feature type="transmembrane region" description="Helical" evidence="6">
    <location>
        <begin position="273"/>
        <end position="292"/>
    </location>
</feature>
<feature type="transmembrane region" description="Helical" evidence="6">
    <location>
        <begin position="218"/>
        <end position="237"/>
    </location>
</feature>
<dbReference type="GO" id="GO:0046677">
    <property type="term" value="P:response to antibiotic"/>
    <property type="evidence" value="ECO:0007669"/>
    <property type="project" value="UniProtKB-KW"/>
</dbReference>
<evidence type="ECO:0000256" key="1">
    <source>
        <dbReference type="ARBA" id="ARBA00004651"/>
    </source>
</evidence>
<feature type="transmembrane region" description="Helical" evidence="6">
    <location>
        <begin position="189"/>
        <end position="211"/>
    </location>
</feature>
<accession>A0A177KQH2</accession>
<dbReference type="EMBL" id="LQWZ01000033">
    <property type="protein sequence ID" value="OAH54781.1"/>
    <property type="molecule type" value="Genomic_DNA"/>
</dbReference>
<sequence>MKYSFKTVLSILTLAGFAFLTIHSFDANYLGNSIKKIFQHPVLLAAVLIVYFLSFCLKAAAWKLYLNGKAHFSTCLIGILYSLLINHLLPIKVGDLVRAKIASTREPMLKDDEAFHSVVVLRLLDMFCLVGIAMIGLWALKVQFRFPLWLVMISSFISLLVLFTVHHYAPLFLNKHIQLFKKAFSGKKGLFIIACTFLSWLLEAGILYGTVMMLQGDLSFLASVFANSVTIAGQVLQITPGGIGNYESFLVFALTLFGFPVKEGYTIAVVTHALKFVVSYIAGAVVLLLYPISFNTMKEWIKVRRVREK</sequence>
<evidence type="ECO:0000256" key="6">
    <source>
        <dbReference type="RuleBase" id="RU363042"/>
    </source>
</evidence>
<comment type="similarity">
    <text evidence="6">Belongs to the LPG synthase family.</text>
</comment>
<dbReference type="AlphaFoldDB" id="A0A177KQH2"/>
<feature type="transmembrane region" description="Helical" evidence="6">
    <location>
        <begin position="72"/>
        <end position="89"/>
    </location>
</feature>
<evidence type="ECO:0000256" key="4">
    <source>
        <dbReference type="ARBA" id="ARBA00022989"/>
    </source>
</evidence>
<dbReference type="Pfam" id="PF03706">
    <property type="entry name" value="LPG_synthase_TM"/>
    <property type="match status" value="1"/>
</dbReference>
<comment type="catalytic activity">
    <reaction evidence="6">
        <text>L-lysyl-tRNA(Lys) + a 1,2-diacyl-sn-glycero-3-phospho-(1'-sn-glycerol) = a 1,2-diacyl-sn-glycero-3-phospho-1'-(3'-O-L-lysyl)-sn-glycerol + tRNA(Lys)</text>
        <dbReference type="Rhea" id="RHEA:10668"/>
        <dbReference type="Rhea" id="RHEA-COMP:9696"/>
        <dbReference type="Rhea" id="RHEA-COMP:9697"/>
        <dbReference type="ChEBI" id="CHEBI:64716"/>
        <dbReference type="ChEBI" id="CHEBI:75792"/>
        <dbReference type="ChEBI" id="CHEBI:78442"/>
        <dbReference type="ChEBI" id="CHEBI:78529"/>
        <dbReference type="EC" id="2.3.2.3"/>
    </reaction>
</comment>
<evidence type="ECO:0000313" key="8">
    <source>
        <dbReference type="Proteomes" id="UP000077271"/>
    </source>
</evidence>
<keyword evidence="6" id="KW-0808">Transferase</keyword>
<keyword evidence="5 6" id="KW-0472">Membrane</keyword>
<dbReference type="PANTHER" id="PTHR39087">
    <property type="entry name" value="UPF0104 MEMBRANE PROTEIN MJ1595"/>
    <property type="match status" value="1"/>
</dbReference>
<proteinExistence type="inferred from homology"/>
<evidence type="ECO:0000313" key="7">
    <source>
        <dbReference type="EMBL" id="OAH54781.1"/>
    </source>
</evidence>
<feature type="transmembrane region" description="Helical" evidence="6">
    <location>
        <begin position="114"/>
        <end position="140"/>
    </location>
</feature>
<comment type="subcellular location">
    <subcellularLocation>
        <location evidence="1 6">Cell membrane</location>
        <topology evidence="1 6">Multi-pass membrane protein</topology>
    </subcellularLocation>
</comment>
<evidence type="ECO:0000256" key="5">
    <source>
        <dbReference type="ARBA" id="ARBA00023136"/>
    </source>
</evidence>
<dbReference type="OrthoDB" id="2111097at2"/>
<protein>
    <recommendedName>
        <fullName evidence="6">Phosphatidylglycerol lysyltransferase</fullName>
        <ecNumber evidence="6">2.3.2.3</ecNumber>
    </recommendedName>
    <alternativeName>
        <fullName evidence="6">Lysylphosphatidylglycerol synthase</fullName>
    </alternativeName>
</protein>
<organism evidence="7 8">
    <name type="scientific">Domibacillus aminovorans</name>
    <dbReference type="NCBI Taxonomy" id="29332"/>
    <lineage>
        <taxon>Bacteria</taxon>
        <taxon>Bacillati</taxon>
        <taxon>Bacillota</taxon>
        <taxon>Bacilli</taxon>
        <taxon>Bacillales</taxon>
        <taxon>Bacillaceae</taxon>
        <taxon>Domibacillus</taxon>
    </lineage>
</organism>
<comment type="function">
    <text evidence="6">Catalyzes the transfer of a lysyl group from L-lysyl-tRNA(Lys) to membrane-bound phosphatidylglycerol (PG), which produces lysylphosphatidylglycerol (LPG), a major component of the bacterial membrane with a positive net charge. LPG synthesis contributes to bacterial virulence as it is involved in the resistance mechanism against cationic antimicrobial peptides (CAMP) produces by the host's immune system (defensins, cathelicidins) and by the competing microorganisms.</text>
</comment>
<keyword evidence="2" id="KW-1003">Cell membrane</keyword>
<dbReference type="PANTHER" id="PTHR39087:SF2">
    <property type="entry name" value="UPF0104 MEMBRANE PROTEIN MJ1595"/>
    <property type="match status" value="1"/>
</dbReference>
<dbReference type="EC" id="2.3.2.3" evidence="6"/>